<dbReference type="AlphaFoldDB" id="W3WLS3"/>
<dbReference type="Proteomes" id="UP000030651">
    <property type="component" value="Unassembled WGS sequence"/>
</dbReference>
<dbReference type="STRING" id="1229662.W3WLS3"/>
<dbReference type="eggNOG" id="KOG4177">
    <property type="taxonomic scope" value="Eukaryota"/>
</dbReference>
<dbReference type="RefSeq" id="XP_007840064.1">
    <property type="nucleotide sequence ID" value="XM_007841873.1"/>
</dbReference>
<dbReference type="EMBL" id="KI912119">
    <property type="protein sequence ID" value="ETS74808.1"/>
    <property type="molecule type" value="Genomic_DNA"/>
</dbReference>
<dbReference type="PANTHER" id="PTHR24148:SF78">
    <property type="entry name" value="HETEROKARYON INCOMPATIBILITY DOMAIN-CONTAINING PROTEIN"/>
    <property type="match status" value="1"/>
</dbReference>
<dbReference type="Gene3D" id="1.25.40.20">
    <property type="entry name" value="Ankyrin repeat-containing domain"/>
    <property type="match status" value="1"/>
</dbReference>
<dbReference type="OrthoDB" id="194358at2759"/>
<dbReference type="HOGENOM" id="CLU_004184_9_0_1"/>
<evidence type="ECO:0000259" key="1">
    <source>
        <dbReference type="Pfam" id="PF06985"/>
    </source>
</evidence>
<dbReference type="Pfam" id="PF06985">
    <property type="entry name" value="HET"/>
    <property type="match status" value="1"/>
</dbReference>
<proteinExistence type="predicted"/>
<dbReference type="PANTHER" id="PTHR24148">
    <property type="entry name" value="ANKYRIN REPEAT DOMAIN-CONTAINING PROTEIN 39 HOMOLOG-RELATED"/>
    <property type="match status" value="1"/>
</dbReference>
<dbReference type="InterPro" id="IPR010730">
    <property type="entry name" value="HET"/>
</dbReference>
<dbReference type="KEGG" id="pfy:PFICI_13292"/>
<dbReference type="InterPro" id="IPR052895">
    <property type="entry name" value="HetReg/Transcr_Mod"/>
</dbReference>
<sequence>MALLYAYQGLPAQQCIRLLRLLPSLDAAKPLEGHLFEYSLWDMYDQMVPYDALSYVWGDPNASHSIQIDGLAFPITASLNTALSYLRHSRRERIIWVDALCIDQNNEREKEHQISLMYQIYACSSCVVVWLGEERDGSDQAIKELYSLGTAAPTNGVLKNTASDYVMRLFQRAWFRRIWVLQEVGAARRIQIQCGNSQMDGCAFAIAINLLHQLPETTDGNETLQNTIRSIAYLIKGSIFRLPYKGPGAAAEGVCTFGELVDMFHDRQATIPHDKIFALLNMSSNDMSKSGLLPDYTIPIGELFQRLVRCIISPTLTVHSQNHQQVAVVKSRGYILGTIDKVMGDILENNTQRVSVKWNYDVIKWLEGVSSWDIETGIPWTIRASTTPIRKTDLVCLLDGALAPTIIRHHHDFAVIIIAAAPFPFNTEFSETIKISMSGWSQTSFPEHEFLLIWDWNYSPAAYSHWETCAVWARAHNWVFPKSMAVTNEDLYGTSAQHWASALICLDGHGMYRAAESFRGTFRIMKEILGQCGSDATLESHFQALLLRDHPLSTDEFLSILLYHAVESRCECLADLLVGQERFDLYDQSVGQRSILALASEAGFLKVVTWLIEKEQRCTFPRPNHIMHHKDSPEAQMHIARCVVEAAGAGHLAIVHQLLQKNTRDMESGIIREAEISLLYTSALFAASKAGHVAVIKRILQEGRYIDEALALPELASGKITALVEEQHFK</sequence>
<keyword evidence="3" id="KW-1185">Reference proteome</keyword>
<gene>
    <name evidence="2" type="ORF">PFICI_13292</name>
</gene>
<dbReference type="InterPro" id="IPR036770">
    <property type="entry name" value="Ankyrin_rpt-contain_sf"/>
</dbReference>
<dbReference type="GeneID" id="19278305"/>
<dbReference type="SUPFAM" id="SSF48403">
    <property type="entry name" value="Ankyrin repeat"/>
    <property type="match status" value="1"/>
</dbReference>
<dbReference type="InParanoid" id="W3WLS3"/>
<accession>W3WLS3</accession>
<organism evidence="2 3">
    <name type="scientific">Pestalotiopsis fici (strain W106-1 / CGMCC3.15140)</name>
    <dbReference type="NCBI Taxonomy" id="1229662"/>
    <lineage>
        <taxon>Eukaryota</taxon>
        <taxon>Fungi</taxon>
        <taxon>Dikarya</taxon>
        <taxon>Ascomycota</taxon>
        <taxon>Pezizomycotina</taxon>
        <taxon>Sordariomycetes</taxon>
        <taxon>Xylariomycetidae</taxon>
        <taxon>Amphisphaeriales</taxon>
        <taxon>Sporocadaceae</taxon>
        <taxon>Pestalotiopsis</taxon>
    </lineage>
</organism>
<evidence type="ECO:0000313" key="3">
    <source>
        <dbReference type="Proteomes" id="UP000030651"/>
    </source>
</evidence>
<feature type="domain" description="Heterokaryon incompatibility" evidence="1">
    <location>
        <begin position="50"/>
        <end position="183"/>
    </location>
</feature>
<protein>
    <recommendedName>
        <fullName evidence="1">Heterokaryon incompatibility domain-containing protein</fullName>
    </recommendedName>
</protein>
<reference evidence="3" key="1">
    <citation type="journal article" date="2015" name="BMC Genomics">
        <title>Genomic and transcriptomic analysis of the endophytic fungus Pestalotiopsis fici reveals its lifestyle and high potential for synthesis of natural products.</title>
        <authorList>
            <person name="Wang X."/>
            <person name="Zhang X."/>
            <person name="Liu L."/>
            <person name="Xiang M."/>
            <person name="Wang W."/>
            <person name="Sun X."/>
            <person name="Che Y."/>
            <person name="Guo L."/>
            <person name="Liu G."/>
            <person name="Guo L."/>
            <person name="Wang C."/>
            <person name="Yin W.B."/>
            <person name="Stadler M."/>
            <person name="Zhang X."/>
            <person name="Liu X."/>
        </authorList>
    </citation>
    <scope>NUCLEOTIDE SEQUENCE [LARGE SCALE GENOMIC DNA]</scope>
    <source>
        <strain evidence="3">W106-1 / CGMCC3.15140</strain>
    </source>
</reference>
<evidence type="ECO:0000313" key="2">
    <source>
        <dbReference type="EMBL" id="ETS74808.1"/>
    </source>
</evidence>
<name>W3WLS3_PESFW</name>